<keyword evidence="3 7" id="KW-0210">Decarboxylase</keyword>
<dbReference type="Gene3D" id="3.20.20.70">
    <property type="entry name" value="Aldolase class I"/>
    <property type="match status" value="1"/>
</dbReference>
<comment type="similarity">
    <text evidence="2 7">Belongs to the OMP decarboxylase family. Type 2 subfamily.</text>
</comment>
<dbReference type="UniPathway" id="UPA00070">
    <property type="reaction ID" value="UER00120"/>
</dbReference>
<evidence type="ECO:0000256" key="2">
    <source>
        <dbReference type="ARBA" id="ARBA00008847"/>
    </source>
</evidence>
<dbReference type="InterPro" id="IPR011060">
    <property type="entry name" value="RibuloseP-bd_barrel"/>
</dbReference>
<dbReference type="Pfam" id="PF00215">
    <property type="entry name" value="OMPdecase"/>
    <property type="match status" value="1"/>
</dbReference>
<dbReference type="OrthoDB" id="9808470at2"/>
<dbReference type="PANTHER" id="PTHR43375:SF1">
    <property type="entry name" value="OROTIDINE 5'-PHOSPHATE DECARBOXYLASE"/>
    <property type="match status" value="1"/>
</dbReference>
<sequence>MIIDRLYEAVEKKGPVCVGLDTSLDYIPKDFLNKFVSPYDALFEFNKRIIDATEDAVACFKVQIAYYEALGIEGMKVYSKTVKYLKSRGNIVIGDIKRSDISDTAKMYARAYFEGDFEVDLITVNPYMGIDSIMPFLEYVDKEKGIFVLVKTSNPSCKDLQTLYAGEKRVFERVYDFLKPYIEKSLGKYGYSPIGAVVGCTNSDEALDIRKKLNGMFFLIPGYGAQGGGAEDVKRLLVDGNGGVVNSSRGILLAYKKYEDDFDIAARKEVLRMREEIINAI</sequence>
<dbReference type="CDD" id="cd04725">
    <property type="entry name" value="OMP_decarboxylase_like"/>
    <property type="match status" value="1"/>
</dbReference>
<comment type="pathway">
    <text evidence="1 7">Pyrimidine metabolism; UMP biosynthesis via de novo pathway; UMP from orotate: step 2/2.</text>
</comment>
<organism evidence="9 10">
    <name type="scientific">Caloramator australicus RC3</name>
    <dbReference type="NCBI Taxonomy" id="857293"/>
    <lineage>
        <taxon>Bacteria</taxon>
        <taxon>Bacillati</taxon>
        <taxon>Bacillota</taxon>
        <taxon>Clostridia</taxon>
        <taxon>Eubacteriales</taxon>
        <taxon>Clostridiaceae</taxon>
        <taxon>Caloramator</taxon>
    </lineage>
</organism>
<evidence type="ECO:0000256" key="5">
    <source>
        <dbReference type="ARBA" id="ARBA00023239"/>
    </source>
</evidence>
<dbReference type="AlphaFoldDB" id="I7K7G7"/>
<dbReference type="InterPro" id="IPR011995">
    <property type="entry name" value="OMPdecase_type-2"/>
</dbReference>
<dbReference type="HAMAP" id="MF_01215">
    <property type="entry name" value="OMPdecase_type2"/>
    <property type="match status" value="1"/>
</dbReference>
<evidence type="ECO:0000256" key="6">
    <source>
        <dbReference type="ARBA" id="ARBA00049157"/>
    </source>
</evidence>
<dbReference type="GO" id="GO:0006207">
    <property type="term" value="P:'de novo' pyrimidine nucleobase biosynthetic process"/>
    <property type="evidence" value="ECO:0007669"/>
    <property type="project" value="InterPro"/>
</dbReference>
<dbReference type="eggNOG" id="COG0284">
    <property type="taxonomic scope" value="Bacteria"/>
</dbReference>
<dbReference type="GO" id="GO:0004590">
    <property type="term" value="F:orotidine-5'-phosphate decarboxylase activity"/>
    <property type="evidence" value="ECO:0007669"/>
    <property type="project" value="UniProtKB-UniRule"/>
</dbReference>
<dbReference type="NCBIfam" id="TIGR02127">
    <property type="entry name" value="pyrF_sub2"/>
    <property type="match status" value="1"/>
</dbReference>
<feature type="active site" description="Proton donor" evidence="7">
    <location>
        <position position="97"/>
    </location>
</feature>
<keyword evidence="10" id="KW-1185">Reference proteome</keyword>
<evidence type="ECO:0000256" key="1">
    <source>
        <dbReference type="ARBA" id="ARBA00004861"/>
    </source>
</evidence>
<dbReference type="SMART" id="SM00934">
    <property type="entry name" value="OMPdecase"/>
    <property type="match status" value="1"/>
</dbReference>
<feature type="domain" description="Orotidine 5'-phosphate decarboxylase" evidence="8">
    <location>
        <begin position="15"/>
        <end position="262"/>
    </location>
</feature>
<gene>
    <name evidence="7" type="primary">pyrF</name>
    <name evidence="9" type="ORF">CAAU_1395</name>
</gene>
<comment type="caution">
    <text evidence="9">The sequence shown here is derived from an EMBL/GenBank/DDBJ whole genome shotgun (WGS) entry which is preliminary data.</text>
</comment>
<dbReference type="EC" id="4.1.1.23" evidence="7"/>
<dbReference type="InterPro" id="IPR001754">
    <property type="entry name" value="OMPdeCOase_dom"/>
</dbReference>
<name>I7K7G7_9CLOT</name>
<keyword evidence="5 7" id="KW-0456">Lyase</keyword>
<proteinExistence type="inferred from homology"/>
<dbReference type="InterPro" id="IPR013785">
    <property type="entry name" value="Aldolase_TIM"/>
</dbReference>
<dbReference type="GO" id="GO:0044205">
    <property type="term" value="P:'de novo' UMP biosynthetic process"/>
    <property type="evidence" value="ECO:0007669"/>
    <property type="project" value="UniProtKB-UniRule"/>
</dbReference>
<dbReference type="Proteomes" id="UP000007652">
    <property type="component" value="Unassembled WGS sequence"/>
</dbReference>
<protein>
    <recommendedName>
        <fullName evidence="7">Orotidine 5'-phosphate decarboxylase</fullName>
        <ecNumber evidence="7">4.1.1.23</ecNumber>
    </recommendedName>
    <alternativeName>
        <fullName evidence="7">OMP decarboxylase</fullName>
        <shortName evidence="7">OMPDCase</shortName>
        <shortName evidence="7">OMPdecase</shortName>
    </alternativeName>
</protein>
<comment type="catalytic activity">
    <reaction evidence="6 7">
        <text>orotidine 5'-phosphate + H(+) = UMP + CO2</text>
        <dbReference type="Rhea" id="RHEA:11596"/>
        <dbReference type="ChEBI" id="CHEBI:15378"/>
        <dbReference type="ChEBI" id="CHEBI:16526"/>
        <dbReference type="ChEBI" id="CHEBI:57538"/>
        <dbReference type="ChEBI" id="CHEBI:57865"/>
        <dbReference type="EC" id="4.1.1.23"/>
    </reaction>
</comment>
<dbReference type="PANTHER" id="PTHR43375">
    <property type="entry name" value="OROTIDINE 5'-PHOSPHATE DECARBOXYLASE"/>
    <property type="match status" value="1"/>
</dbReference>
<accession>I7K7G7</accession>
<dbReference type="STRING" id="857293.CAAU_1395"/>
<evidence type="ECO:0000256" key="4">
    <source>
        <dbReference type="ARBA" id="ARBA00022975"/>
    </source>
</evidence>
<dbReference type="EMBL" id="CAKP01000072">
    <property type="protein sequence ID" value="CCJ33479.1"/>
    <property type="molecule type" value="Genomic_DNA"/>
</dbReference>
<evidence type="ECO:0000256" key="7">
    <source>
        <dbReference type="HAMAP-Rule" id="MF_01215"/>
    </source>
</evidence>
<dbReference type="RefSeq" id="WP_008908747.1">
    <property type="nucleotide sequence ID" value="NZ_CAKP01000072.1"/>
</dbReference>
<evidence type="ECO:0000313" key="10">
    <source>
        <dbReference type="Proteomes" id="UP000007652"/>
    </source>
</evidence>
<dbReference type="FunFam" id="3.20.20.70:FF:000246">
    <property type="entry name" value="Orotidine 5'-phosphate decarboxylase"/>
    <property type="match status" value="1"/>
</dbReference>
<evidence type="ECO:0000259" key="8">
    <source>
        <dbReference type="SMART" id="SM00934"/>
    </source>
</evidence>
<evidence type="ECO:0000313" key="9">
    <source>
        <dbReference type="EMBL" id="CCJ33479.1"/>
    </source>
</evidence>
<evidence type="ECO:0000256" key="3">
    <source>
        <dbReference type="ARBA" id="ARBA00022793"/>
    </source>
</evidence>
<dbReference type="SUPFAM" id="SSF51366">
    <property type="entry name" value="Ribulose-phoshate binding barrel"/>
    <property type="match status" value="1"/>
</dbReference>
<reference evidence="9 10" key="1">
    <citation type="journal article" date="2011" name="J. Bacteriol.">
        <title>Draft genome sequence of Caloramator australicus strain RC3T, a thermoanaerobe from the Great Artesian Basin of Australia.</title>
        <authorList>
            <person name="Ogg C.D."/>
            <person name="Patel B.K.C."/>
        </authorList>
    </citation>
    <scope>NUCLEOTIDE SEQUENCE [LARGE SCALE GENOMIC DNA]</scope>
    <source>
        <strain evidence="9 10">RC3</strain>
    </source>
</reference>
<keyword evidence="4 7" id="KW-0665">Pyrimidine biosynthesis</keyword>